<evidence type="ECO:0000256" key="9">
    <source>
        <dbReference type="ARBA" id="ARBA00023170"/>
    </source>
</evidence>
<reference evidence="14" key="3">
    <citation type="submission" date="2025-09" db="UniProtKB">
        <authorList>
            <consortium name="Ensembl"/>
        </authorList>
    </citation>
    <scope>IDENTIFICATION</scope>
</reference>
<reference evidence="14" key="2">
    <citation type="submission" date="2025-08" db="UniProtKB">
        <authorList>
            <consortium name="Ensembl"/>
        </authorList>
    </citation>
    <scope>IDENTIFICATION</scope>
</reference>
<evidence type="ECO:0000259" key="13">
    <source>
        <dbReference type="PROSITE" id="PS50259"/>
    </source>
</evidence>
<feature type="transmembrane region" description="Helical" evidence="12">
    <location>
        <begin position="520"/>
        <end position="545"/>
    </location>
</feature>
<organism evidence="14 15">
    <name type="scientific">Erpetoichthys calabaricus</name>
    <name type="common">Rope fish</name>
    <name type="synonym">Calamoichthys calabaricus</name>
    <dbReference type="NCBI Taxonomy" id="27687"/>
    <lineage>
        <taxon>Eukaryota</taxon>
        <taxon>Metazoa</taxon>
        <taxon>Chordata</taxon>
        <taxon>Craniata</taxon>
        <taxon>Vertebrata</taxon>
        <taxon>Euteleostomi</taxon>
        <taxon>Actinopterygii</taxon>
        <taxon>Polypteriformes</taxon>
        <taxon>Polypteridae</taxon>
        <taxon>Erpetoichthys</taxon>
    </lineage>
</organism>
<feature type="transmembrane region" description="Helical" evidence="12">
    <location>
        <begin position="557"/>
        <end position="579"/>
    </location>
</feature>
<name>A0A8C4SMX0_ERPCA</name>
<dbReference type="PRINTS" id="PR00248">
    <property type="entry name" value="GPCRMGR"/>
</dbReference>
<evidence type="ECO:0000256" key="3">
    <source>
        <dbReference type="ARBA" id="ARBA00022475"/>
    </source>
</evidence>
<dbReference type="FunFam" id="2.10.50.30:FF:000002">
    <property type="entry name" value="Vomeronasal 2 receptor, h1"/>
    <property type="match status" value="1"/>
</dbReference>
<sequence>MQISILLMALLTRAQEPFCRSLSKSVLPVFSNDGDIIIGGIFSFHNNNILLTYSFYSLNLMEFQFAQTMIFAIEEINNNTALLPDLSLGYKIYGDCSSVNLAMAATMALVNDENEEIVSGSNCKKSSTIYALIGLSESPLIMLKVMYHFLLSQVSYFATCACLSNRNEYPTFFRTIPSDYHQSKALAKLVKQFGWTWIGVIQSDNDYGIYGTATFIEAVQMEGVCIEYTAAISRYNPLEQYHETVNIIKQSTSKVIIAFTSFIDLEILIQEIALQNITGLQWIGSEGWISNVKLPANEMYRILGGALGFAITNAVIPGLKEFLSNIHPSDTPANSVMDDDINNQYTDVSDLRIAKNIYKGMYAIAHALHDMSICRTAEWTQNECINIWKTRPWQVRTMYIFFDGNGDTVAQYELLNWQINQEGVIQLVPVGIYDYLSLFFPISFKVPRSVCSKSCTPGTFKAAQKGRPSCCYDCILCADGEISNTTDSIECLKCPEEYRSNEERDKCILKDVEFLTFGEIMGVILTVFTLLGACLTVSVAFVFFCHRKTPIVRANNSELSFLLLFSLTLCFLCSLTFIGQPSDWSCILRHTVFGITFVMCVSCILAKTIVVLMAFNATRPGANVMKWFGPLRQRLSVFILTFIQAFMCTVWLITSPPFFSSNIKSYKHKVIFECDLGSTVDFYIMLGYIGVLSALCFMLSFLARKLPDNFNEAKFITFSMLIFCAVWLTFIPAYISSPGKYTVAVEIFAILASSFALLFCIFTPKCYIILLKPEQNTKKSVIGKNKAAMSKTKFHLIWQS</sequence>
<dbReference type="InterPro" id="IPR011500">
    <property type="entry name" value="GPCR_3_9-Cys_dom"/>
</dbReference>
<keyword evidence="8 12" id="KW-0472">Membrane</keyword>
<dbReference type="InterPro" id="IPR038550">
    <property type="entry name" value="GPCR_3_9-Cys_sf"/>
</dbReference>
<feature type="transmembrane region" description="Helical" evidence="12">
    <location>
        <begin position="682"/>
        <end position="703"/>
    </location>
</feature>
<dbReference type="PROSITE" id="PS50259">
    <property type="entry name" value="G_PROTEIN_RECEP_F3_4"/>
    <property type="match status" value="1"/>
</dbReference>
<dbReference type="AlphaFoldDB" id="A0A8C4SMX0"/>
<dbReference type="PRINTS" id="PR00592">
    <property type="entry name" value="CASENSINGR"/>
</dbReference>
<dbReference type="Pfam" id="PF07562">
    <property type="entry name" value="NCD3G"/>
    <property type="match status" value="1"/>
</dbReference>
<keyword evidence="15" id="KW-1185">Reference proteome</keyword>
<dbReference type="Ensembl" id="ENSECRT00000017374.1">
    <property type="protein sequence ID" value="ENSECRP00000017049.1"/>
    <property type="gene ID" value="ENSECRG00000011291.1"/>
</dbReference>
<dbReference type="Gene3D" id="2.10.50.30">
    <property type="entry name" value="GPCR, family 3, nine cysteines domain"/>
    <property type="match status" value="1"/>
</dbReference>
<keyword evidence="3" id="KW-1003">Cell membrane</keyword>
<dbReference type="CDD" id="cd15283">
    <property type="entry name" value="7tmC_V2R_pheromone"/>
    <property type="match status" value="1"/>
</dbReference>
<dbReference type="InterPro" id="IPR017979">
    <property type="entry name" value="GPCR_3_CS"/>
</dbReference>
<evidence type="ECO:0000256" key="6">
    <source>
        <dbReference type="ARBA" id="ARBA00022989"/>
    </source>
</evidence>
<dbReference type="InterPro" id="IPR028082">
    <property type="entry name" value="Peripla_BP_I"/>
</dbReference>
<dbReference type="InterPro" id="IPR017978">
    <property type="entry name" value="GPCR_3_C"/>
</dbReference>
<dbReference type="FunFam" id="3.40.50.2300:FF:000016">
    <property type="entry name" value="Taste 1 receptor member 2"/>
    <property type="match status" value="1"/>
</dbReference>
<keyword evidence="9" id="KW-0675">Receptor</keyword>
<evidence type="ECO:0000313" key="15">
    <source>
        <dbReference type="Proteomes" id="UP000694620"/>
    </source>
</evidence>
<evidence type="ECO:0000256" key="4">
    <source>
        <dbReference type="ARBA" id="ARBA00022692"/>
    </source>
</evidence>
<dbReference type="InterPro" id="IPR001828">
    <property type="entry name" value="ANF_lig-bd_rcpt"/>
</dbReference>
<keyword evidence="6 12" id="KW-1133">Transmembrane helix</keyword>
<feature type="domain" description="G-protein coupled receptors family 3 profile" evidence="13">
    <location>
        <begin position="521"/>
        <end position="785"/>
    </location>
</feature>
<evidence type="ECO:0000256" key="11">
    <source>
        <dbReference type="ARBA" id="ARBA00023224"/>
    </source>
</evidence>
<comment type="similarity">
    <text evidence="2">Belongs to the G-protein coupled receptor 3 family.</text>
</comment>
<keyword evidence="4 12" id="KW-0812">Transmembrane</keyword>
<evidence type="ECO:0000256" key="7">
    <source>
        <dbReference type="ARBA" id="ARBA00023040"/>
    </source>
</evidence>
<dbReference type="GeneTree" id="ENSGT01050000244874"/>
<evidence type="ECO:0000256" key="2">
    <source>
        <dbReference type="ARBA" id="ARBA00007242"/>
    </source>
</evidence>
<evidence type="ECO:0000256" key="10">
    <source>
        <dbReference type="ARBA" id="ARBA00023180"/>
    </source>
</evidence>
<keyword evidence="5" id="KW-0732">Signal</keyword>
<dbReference type="PROSITE" id="PS00981">
    <property type="entry name" value="G_PROTEIN_RECEP_F3_3"/>
    <property type="match status" value="1"/>
</dbReference>
<dbReference type="GO" id="GO:0004930">
    <property type="term" value="F:G protein-coupled receptor activity"/>
    <property type="evidence" value="ECO:0007669"/>
    <property type="project" value="UniProtKB-KW"/>
</dbReference>
<feature type="transmembrane region" description="Helical" evidence="12">
    <location>
        <begin position="715"/>
        <end position="735"/>
    </location>
</feature>
<reference evidence="14" key="1">
    <citation type="submission" date="2021-06" db="EMBL/GenBank/DDBJ databases">
        <authorList>
            <consortium name="Wellcome Sanger Institute Data Sharing"/>
        </authorList>
    </citation>
    <scope>NUCLEOTIDE SEQUENCE [LARGE SCALE GENOMIC DNA]</scope>
</reference>
<protein>
    <submittedName>
        <fullName evidence="14">Olfactory receptor C family, j1</fullName>
    </submittedName>
</protein>
<dbReference type="InterPro" id="IPR000337">
    <property type="entry name" value="GPCR_3"/>
</dbReference>
<feature type="transmembrane region" description="Helical" evidence="12">
    <location>
        <begin position="591"/>
        <end position="615"/>
    </location>
</feature>
<proteinExistence type="inferred from homology"/>
<keyword evidence="7" id="KW-0297">G-protein coupled receptor</keyword>
<dbReference type="InterPro" id="IPR000068">
    <property type="entry name" value="GPCR_3_Ca_sens_rcpt-rel"/>
</dbReference>
<comment type="subcellular location">
    <subcellularLocation>
        <location evidence="1">Cell membrane</location>
        <topology evidence="1">Multi-pass membrane protein</topology>
    </subcellularLocation>
</comment>
<dbReference type="Pfam" id="PF00003">
    <property type="entry name" value="7tm_3"/>
    <property type="match status" value="1"/>
</dbReference>
<feature type="transmembrane region" description="Helical" evidence="12">
    <location>
        <begin position="747"/>
        <end position="770"/>
    </location>
</feature>
<feature type="transmembrane region" description="Helical" evidence="12">
    <location>
        <begin position="635"/>
        <end position="654"/>
    </location>
</feature>
<dbReference type="SUPFAM" id="SSF53822">
    <property type="entry name" value="Periplasmic binding protein-like I"/>
    <property type="match status" value="1"/>
</dbReference>
<accession>A0A8C4SMX0</accession>
<dbReference type="GO" id="GO:0005886">
    <property type="term" value="C:plasma membrane"/>
    <property type="evidence" value="ECO:0007669"/>
    <property type="project" value="UniProtKB-SubCell"/>
</dbReference>
<evidence type="ECO:0000256" key="12">
    <source>
        <dbReference type="SAM" id="Phobius"/>
    </source>
</evidence>
<evidence type="ECO:0000256" key="8">
    <source>
        <dbReference type="ARBA" id="ARBA00023136"/>
    </source>
</evidence>
<dbReference type="Proteomes" id="UP000694620">
    <property type="component" value="Chromosome 2"/>
</dbReference>
<dbReference type="PANTHER" id="PTHR24061">
    <property type="entry name" value="CALCIUM-SENSING RECEPTOR-RELATED"/>
    <property type="match status" value="1"/>
</dbReference>
<evidence type="ECO:0000256" key="5">
    <source>
        <dbReference type="ARBA" id="ARBA00022729"/>
    </source>
</evidence>
<dbReference type="Pfam" id="PF01094">
    <property type="entry name" value="ANF_receptor"/>
    <property type="match status" value="1"/>
</dbReference>
<evidence type="ECO:0000256" key="1">
    <source>
        <dbReference type="ARBA" id="ARBA00004651"/>
    </source>
</evidence>
<keyword evidence="11" id="KW-0807">Transducer</keyword>
<keyword evidence="10" id="KW-0325">Glycoprotein</keyword>
<evidence type="ECO:0000313" key="14">
    <source>
        <dbReference type="Ensembl" id="ENSECRP00000017049.1"/>
    </source>
</evidence>
<dbReference type="PANTHER" id="PTHR24061:SF528">
    <property type="entry name" value="C-FAMILY ODORANT RECEPTOR OLFCD2-RELATED"/>
    <property type="match status" value="1"/>
</dbReference>
<dbReference type="Gene3D" id="3.40.50.2300">
    <property type="match status" value="4"/>
</dbReference>